<dbReference type="PROSITE" id="PS01124">
    <property type="entry name" value="HTH_ARAC_FAMILY_2"/>
    <property type="match status" value="1"/>
</dbReference>
<gene>
    <name evidence="5" type="ORF">C0068_10815</name>
</gene>
<name>A0A2S4HFF3_9GAMM</name>
<dbReference type="Pfam" id="PF12625">
    <property type="entry name" value="Arabinose_bd"/>
    <property type="match status" value="1"/>
</dbReference>
<dbReference type="AlphaFoldDB" id="A0A2S4HFF3"/>
<keyword evidence="2" id="KW-0238">DNA-binding</keyword>
<proteinExistence type="predicted"/>
<dbReference type="InterPro" id="IPR009057">
    <property type="entry name" value="Homeodomain-like_sf"/>
</dbReference>
<evidence type="ECO:0000259" key="4">
    <source>
        <dbReference type="PROSITE" id="PS01124"/>
    </source>
</evidence>
<organism evidence="5 6">
    <name type="scientific">Zhongshania marina</name>
    <dbReference type="NCBI Taxonomy" id="2304603"/>
    <lineage>
        <taxon>Bacteria</taxon>
        <taxon>Pseudomonadati</taxon>
        <taxon>Pseudomonadota</taxon>
        <taxon>Gammaproteobacteria</taxon>
        <taxon>Cellvibrionales</taxon>
        <taxon>Spongiibacteraceae</taxon>
        <taxon>Zhongshania</taxon>
    </lineage>
</organism>
<dbReference type="PANTHER" id="PTHR47894">
    <property type="entry name" value="HTH-TYPE TRANSCRIPTIONAL REGULATOR GADX"/>
    <property type="match status" value="1"/>
</dbReference>
<protein>
    <recommendedName>
        <fullName evidence="4">HTH araC/xylS-type domain-containing protein</fullName>
    </recommendedName>
</protein>
<evidence type="ECO:0000256" key="3">
    <source>
        <dbReference type="ARBA" id="ARBA00023163"/>
    </source>
</evidence>
<dbReference type="EMBL" id="PQGG01000026">
    <property type="protein sequence ID" value="POP52690.1"/>
    <property type="molecule type" value="Genomic_DNA"/>
</dbReference>
<dbReference type="GO" id="GO:0005829">
    <property type="term" value="C:cytosol"/>
    <property type="evidence" value="ECO:0007669"/>
    <property type="project" value="TreeGrafter"/>
</dbReference>
<comment type="caution">
    <text evidence="5">The sequence shown here is derived from an EMBL/GenBank/DDBJ whole genome shotgun (WGS) entry which is preliminary data.</text>
</comment>
<dbReference type="GO" id="GO:0000976">
    <property type="term" value="F:transcription cis-regulatory region binding"/>
    <property type="evidence" value="ECO:0007669"/>
    <property type="project" value="TreeGrafter"/>
</dbReference>
<dbReference type="SMART" id="SM00342">
    <property type="entry name" value="HTH_ARAC"/>
    <property type="match status" value="1"/>
</dbReference>
<dbReference type="Gene3D" id="1.10.10.60">
    <property type="entry name" value="Homeodomain-like"/>
    <property type="match status" value="1"/>
</dbReference>
<evidence type="ECO:0000256" key="1">
    <source>
        <dbReference type="ARBA" id="ARBA00023015"/>
    </source>
</evidence>
<dbReference type="InterPro" id="IPR018060">
    <property type="entry name" value="HTH_AraC"/>
</dbReference>
<accession>A0A2S4HFF3</accession>
<keyword evidence="3" id="KW-0804">Transcription</keyword>
<keyword evidence="1" id="KW-0805">Transcription regulation</keyword>
<evidence type="ECO:0000313" key="5">
    <source>
        <dbReference type="EMBL" id="POP52690.1"/>
    </source>
</evidence>
<evidence type="ECO:0000256" key="2">
    <source>
        <dbReference type="ARBA" id="ARBA00023125"/>
    </source>
</evidence>
<evidence type="ECO:0000313" key="6">
    <source>
        <dbReference type="Proteomes" id="UP000237222"/>
    </source>
</evidence>
<dbReference type="InterPro" id="IPR032687">
    <property type="entry name" value="AraC-type_N"/>
</dbReference>
<dbReference type="PANTHER" id="PTHR47894:SF1">
    <property type="entry name" value="HTH-TYPE TRANSCRIPTIONAL REGULATOR VQSM"/>
    <property type="match status" value="1"/>
</dbReference>
<dbReference type="Proteomes" id="UP000237222">
    <property type="component" value="Unassembled WGS sequence"/>
</dbReference>
<reference evidence="5 6" key="1">
    <citation type="submission" date="2018-01" db="EMBL/GenBank/DDBJ databases">
        <authorList>
            <person name="Yu X.-D."/>
        </authorList>
    </citation>
    <scope>NUCLEOTIDE SEQUENCE [LARGE SCALE GENOMIC DNA]</scope>
    <source>
        <strain evidence="5 6">ZX-21</strain>
    </source>
</reference>
<dbReference type="Pfam" id="PF12833">
    <property type="entry name" value="HTH_18"/>
    <property type="match status" value="1"/>
</dbReference>
<dbReference type="SUPFAM" id="SSF46689">
    <property type="entry name" value="Homeodomain-like"/>
    <property type="match status" value="1"/>
</dbReference>
<sequence length="340" mass="38745">MGNFDSLSIAMTTVSSSLSGAAQQGINVLALLRKCGIDPRLLNSPQARIPVRQFIKLCRYSSGRLNDEQYGLLEKPQRLGTYRAIAINVVHAKNLGDALNRYAEFSNLFENSFEFQLKAKARRAEFIIRRRPRMKVHNNFAVESALMIAHRFSSWLINERITLQGVYIDYPSPPFHEYNYLFYGAPVLNNQDYAAIEFDAGYLERPIVQNEVHLESYLQNAPAKLYLPLDESGQLSLQVRKILSDLPNSLSSNTALSDTSKALGISSDTLRRRLKREGTNFQTIRANIRRELAIHYLASSSETIENIAYKTGYTEPGAFIRAFKNWTGYTPLKFRKQLEY</sequence>
<dbReference type="GO" id="GO:0003700">
    <property type="term" value="F:DNA-binding transcription factor activity"/>
    <property type="evidence" value="ECO:0007669"/>
    <property type="project" value="InterPro"/>
</dbReference>
<feature type="domain" description="HTH araC/xylS-type" evidence="4">
    <location>
        <begin position="240"/>
        <end position="337"/>
    </location>
</feature>